<dbReference type="RefSeq" id="WP_166882599.1">
    <property type="nucleotide sequence ID" value="NZ_WHJH01000119.1"/>
</dbReference>
<dbReference type="Proteomes" id="UP000609726">
    <property type="component" value="Unassembled WGS sequence"/>
</dbReference>
<keyword evidence="2" id="KW-1185">Reference proteome</keyword>
<dbReference type="EMBL" id="WHJH01000119">
    <property type="protein sequence ID" value="NHZ93919.1"/>
    <property type="molecule type" value="Genomic_DNA"/>
</dbReference>
<evidence type="ECO:0000313" key="2">
    <source>
        <dbReference type="Proteomes" id="UP000609726"/>
    </source>
</evidence>
<accession>A0ABX0P4N6</accession>
<sequence>MSRISMEALAGAINVIRAMSIAQKAHLGDELFQTQPNLLGSVIVLQRMGVSLAKIELALELLFVCYQSMKQSGLRWPLITEDDLDKQMARHAATVRFDEGLSPAQRQRALAQYLDAHPEKPLLAYVTGELNKWLAAIDPEATDNYVMLACINLVNCIAFTPIPKPAKRR</sequence>
<gene>
    <name evidence="1" type="ORF">F2P45_33730</name>
</gene>
<organism evidence="1 2">
    <name type="scientific">Massilia mucilaginosa</name>
    <dbReference type="NCBI Taxonomy" id="2609282"/>
    <lineage>
        <taxon>Bacteria</taxon>
        <taxon>Pseudomonadati</taxon>
        <taxon>Pseudomonadota</taxon>
        <taxon>Betaproteobacteria</taxon>
        <taxon>Burkholderiales</taxon>
        <taxon>Oxalobacteraceae</taxon>
        <taxon>Telluria group</taxon>
        <taxon>Massilia</taxon>
    </lineage>
</organism>
<comment type="caution">
    <text evidence="1">The sequence shown here is derived from an EMBL/GenBank/DDBJ whole genome shotgun (WGS) entry which is preliminary data.</text>
</comment>
<protein>
    <submittedName>
        <fullName evidence="1">Uncharacterized protein</fullName>
    </submittedName>
</protein>
<name>A0ABX0P4N6_9BURK</name>
<evidence type="ECO:0000313" key="1">
    <source>
        <dbReference type="EMBL" id="NHZ93919.1"/>
    </source>
</evidence>
<reference evidence="1 2" key="1">
    <citation type="submission" date="2019-10" db="EMBL/GenBank/DDBJ databases">
        <title>Taxonomy of Antarctic Massilia spp.: description of Massilia rubra sp. nov., Massilia aquatica sp. nov., Massilia mucilaginosa sp. nov., Massilia frigida sp. nov. isolated from streams, lakes and regoliths.</title>
        <authorList>
            <person name="Holochova P."/>
            <person name="Sedlacek I."/>
            <person name="Kralova S."/>
            <person name="Maslanova I."/>
            <person name="Busse H.-J."/>
            <person name="Stankova E."/>
            <person name="Vrbovska V."/>
            <person name="Kovarovic V."/>
            <person name="Bartak M."/>
            <person name="Svec P."/>
            <person name="Pantucek R."/>
        </authorList>
    </citation>
    <scope>NUCLEOTIDE SEQUENCE [LARGE SCALE GENOMIC DNA]</scope>
    <source>
        <strain evidence="1 2">CCM 8733</strain>
    </source>
</reference>
<proteinExistence type="predicted"/>